<dbReference type="SUPFAM" id="SSF52540">
    <property type="entry name" value="P-loop containing nucleoside triphosphate hydrolases"/>
    <property type="match status" value="1"/>
</dbReference>
<dbReference type="Proteomes" id="UP000464378">
    <property type="component" value="Chromosome"/>
</dbReference>
<dbReference type="PANTHER" id="PTHR11669:SF8">
    <property type="entry name" value="DNA POLYMERASE III SUBUNIT DELTA"/>
    <property type="match status" value="1"/>
</dbReference>
<evidence type="ECO:0008006" key="3">
    <source>
        <dbReference type="Google" id="ProtNLM"/>
    </source>
</evidence>
<dbReference type="PANTHER" id="PTHR11669">
    <property type="entry name" value="REPLICATION FACTOR C / DNA POLYMERASE III GAMMA-TAU SUBUNIT"/>
    <property type="match status" value="1"/>
</dbReference>
<dbReference type="InterPro" id="IPR004622">
    <property type="entry name" value="DNA_pol_HolB"/>
</dbReference>
<protein>
    <recommendedName>
        <fullName evidence="3">AAA+ ATPase domain-containing protein</fullName>
    </recommendedName>
</protein>
<dbReference type="InterPro" id="IPR027417">
    <property type="entry name" value="P-loop_NTPase"/>
</dbReference>
<name>A0A6C2YND2_9BACT</name>
<dbReference type="InterPro" id="IPR050238">
    <property type="entry name" value="DNA_Rep/Repair_Clamp_Loader"/>
</dbReference>
<dbReference type="Gene3D" id="3.40.50.300">
    <property type="entry name" value="P-loop containing nucleotide triphosphate hydrolases"/>
    <property type="match status" value="1"/>
</dbReference>
<keyword evidence="2" id="KW-1185">Reference proteome</keyword>
<evidence type="ECO:0000313" key="1">
    <source>
        <dbReference type="EMBL" id="VIP03130.1"/>
    </source>
</evidence>
<sequence>MAWTHIIGHESVQALLERYWQRGRLAHAYLFVGPQGIGKVRFAQEFAKALLCEKRGKSLVACDDCPSCHLVTGGTHPDCQIVRKPSESLEFPIEVMRELMQSLSLKPARGSRKIAIIDDADDLNEESSNCFLKTLEEPAPGSILILIGTSAELQLPTIRSRCQTVHFRPLHTRQVREVLVAQGIEDPLRRDRLIPIANGSPGTALELDDPELWDFRLQLVQSLAEPNFNPVVISAKWMEFVEQAGKEAAAQRARAAQVLRLVVEIFQQALHHAIGVPTRELEGSERQAVQQLSKRIGVAGLLRWLDRCLDFDRQIDRRVQLVLSVEGFIDALSQQRPSEKIGAVTR</sequence>
<dbReference type="EMBL" id="LR593887">
    <property type="protein sequence ID" value="VTS03478.1"/>
    <property type="molecule type" value="Genomic_DNA"/>
</dbReference>
<gene>
    <name evidence="1" type="ORF">GMBLW1_08300</name>
</gene>
<dbReference type="InParanoid" id="A0A6C2YND2"/>
<dbReference type="KEGG" id="tim:GMBLW1_08300"/>
<accession>A0A6C2YND2</accession>
<dbReference type="Pfam" id="PF13177">
    <property type="entry name" value="DNA_pol3_delta2"/>
    <property type="match status" value="1"/>
</dbReference>
<dbReference type="GO" id="GO:0003887">
    <property type="term" value="F:DNA-directed DNA polymerase activity"/>
    <property type="evidence" value="ECO:0007669"/>
    <property type="project" value="InterPro"/>
</dbReference>
<dbReference type="RefSeq" id="WP_162658226.1">
    <property type="nucleotide sequence ID" value="NZ_LR593887.1"/>
</dbReference>
<evidence type="ECO:0000313" key="2">
    <source>
        <dbReference type="Proteomes" id="UP000464378"/>
    </source>
</evidence>
<dbReference type="EMBL" id="LR586016">
    <property type="protein sequence ID" value="VIP03130.1"/>
    <property type="molecule type" value="Genomic_DNA"/>
</dbReference>
<dbReference type="AlphaFoldDB" id="A0A6C2YND2"/>
<dbReference type="NCBIfam" id="TIGR00678">
    <property type="entry name" value="holB"/>
    <property type="match status" value="1"/>
</dbReference>
<reference evidence="1" key="1">
    <citation type="submission" date="2019-04" db="EMBL/GenBank/DDBJ databases">
        <authorList>
            <consortium name="Science for Life Laboratories"/>
        </authorList>
    </citation>
    <scope>NUCLEOTIDE SEQUENCE</scope>
    <source>
        <strain evidence="1">MBLW1</strain>
    </source>
</reference>
<organism evidence="1">
    <name type="scientific">Tuwongella immobilis</name>
    <dbReference type="NCBI Taxonomy" id="692036"/>
    <lineage>
        <taxon>Bacteria</taxon>
        <taxon>Pseudomonadati</taxon>
        <taxon>Planctomycetota</taxon>
        <taxon>Planctomycetia</taxon>
        <taxon>Gemmatales</taxon>
        <taxon>Gemmataceae</taxon>
        <taxon>Tuwongella</taxon>
    </lineage>
</organism>
<dbReference type="GO" id="GO:0008408">
    <property type="term" value="F:3'-5' exonuclease activity"/>
    <property type="evidence" value="ECO:0007669"/>
    <property type="project" value="InterPro"/>
</dbReference>
<proteinExistence type="predicted"/>
<dbReference type="GO" id="GO:0006261">
    <property type="term" value="P:DNA-templated DNA replication"/>
    <property type="evidence" value="ECO:0007669"/>
    <property type="project" value="TreeGrafter"/>
</dbReference>